<proteinExistence type="predicted"/>
<evidence type="ECO:0000259" key="1">
    <source>
        <dbReference type="Pfam" id="PF02627"/>
    </source>
</evidence>
<protein>
    <submittedName>
        <fullName evidence="2">Carboxymuconolactone decarboxylase family protein</fullName>
    </submittedName>
</protein>
<evidence type="ECO:0000313" key="2">
    <source>
        <dbReference type="EMBL" id="NBI55679.1"/>
    </source>
</evidence>
<accession>A0ABW9YP63</accession>
<dbReference type="Gene3D" id="1.20.1290.10">
    <property type="entry name" value="AhpD-like"/>
    <property type="match status" value="1"/>
</dbReference>
<dbReference type="SUPFAM" id="SSF69118">
    <property type="entry name" value="AhpD-like"/>
    <property type="match status" value="1"/>
</dbReference>
<dbReference type="Proteomes" id="UP000738517">
    <property type="component" value="Unassembled WGS sequence"/>
</dbReference>
<comment type="caution">
    <text evidence="2">The sequence shown here is derived from an EMBL/GenBank/DDBJ whole genome shotgun (WGS) entry which is preliminary data.</text>
</comment>
<dbReference type="Pfam" id="PF02627">
    <property type="entry name" value="CMD"/>
    <property type="match status" value="1"/>
</dbReference>
<sequence length="146" mass="16340">MSKRIDISTVQPKAVQAMMGVESYLSTTDIPVSLRELIKLRASMINKCAYCIQMHAPVALAHNETEQRLLALSAWEESPLFSETERAVLAMTDEITKISDHGLSDETYQRCLTLLGENVLAQCIMQIIAINAWNRFAVSTKMVHEA</sequence>
<dbReference type="NCBIfam" id="TIGR00778">
    <property type="entry name" value="ahpD_dom"/>
    <property type="match status" value="1"/>
</dbReference>
<dbReference type="RefSeq" id="WP_160657554.1">
    <property type="nucleotide sequence ID" value="NZ_RSEJ01000035.1"/>
</dbReference>
<dbReference type="PANTHER" id="PTHR34846:SF10">
    <property type="entry name" value="CYTOPLASMIC PROTEIN"/>
    <property type="match status" value="1"/>
</dbReference>
<reference evidence="2 3" key="1">
    <citation type="journal article" date="2017" name="Int. J. Syst. Evol. Microbiol.">
        <title>Photobacterium alginatilyticum sp. nov., a marine bacterium isolated from bottom seawater.</title>
        <authorList>
            <person name="Wang X."/>
            <person name="Wang Y."/>
            <person name="Yang X."/>
            <person name="Sun H."/>
            <person name="Li B."/>
            <person name="Zhang X.H."/>
        </authorList>
    </citation>
    <scope>NUCLEOTIDE SEQUENCE [LARGE SCALE GENOMIC DNA]</scope>
    <source>
        <strain evidence="2 3">P03D4</strain>
    </source>
</reference>
<gene>
    <name evidence="2" type="ORF">EIZ48_24505</name>
</gene>
<dbReference type="InterPro" id="IPR029032">
    <property type="entry name" value="AhpD-like"/>
</dbReference>
<dbReference type="InterPro" id="IPR003779">
    <property type="entry name" value="CMD-like"/>
</dbReference>
<feature type="domain" description="Carboxymuconolactone decarboxylase-like" evidence="1">
    <location>
        <begin position="13"/>
        <end position="94"/>
    </location>
</feature>
<name>A0ABW9YP63_9GAMM</name>
<organism evidence="2 3">
    <name type="scientific">Photobacterium alginatilyticum</name>
    <dbReference type="NCBI Taxonomy" id="1775171"/>
    <lineage>
        <taxon>Bacteria</taxon>
        <taxon>Pseudomonadati</taxon>
        <taxon>Pseudomonadota</taxon>
        <taxon>Gammaproteobacteria</taxon>
        <taxon>Vibrionales</taxon>
        <taxon>Vibrionaceae</taxon>
        <taxon>Photobacterium</taxon>
    </lineage>
</organism>
<keyword evidence="3" id="KW-1185">Reference proteome</keyword>
<dbReference type="InterPro" id="IPR004675">
    <property type="entry name" value="AhpD_core"/>
</dbReference>
<dbReference type="EMBL" id="RSEJ01000035">
    <property type="protein sequence ID" value="NBI55679.1"/>
    <property type="molecule type" value="Genomic_DNA"/>
</dbReference>
<evidence type="ECO:0000313" key="3">
    <source>
        <dbReference type="Proteomes" id="UP000738517"/>
    </source>
</evidence>
<dbReference type="PANTHER" id="PTHR34846">
    <property type="entry name" value="4-CARBOXYMUCONOLACTONE DECARBOXYLASE FAMILY PROTEIN (AFU_ORTHOLOGUE AFUA_6G11590)"/>
    <property type="match status" value="1"/>
</dbReference>